<evidence type="ECO:0000313" key="7">
    <source>
        <dbReference type="Proteomes" id="UP000823896"/>
    </source>
</evidence>
<accession>A0A9D2SWH6</accession>
<dbReference type="AlphaFoldDB" id="A0A9D2SWH6"/>
<evidence type="ECO:0000256" key="3">
    <source>
        <dbReference type="ARBA" id="ARBA00023125"/>
    </source>
</evidence>
<evidence type="ECO:0000256" key="4">
    <source>
        <dbReference type="ARBA" id="ARBA00023163"/>
    </source>
</evidence>
<dbReference type="CDD" id="cd01109">
    <property type="entry name" value="HTH_YyaN"/>
    <property type="match status" value="1"/>
</dbReference>
<dbReference type="Proteomes" id="UP000823896">
    <property type="component" value="Unassembled WGS sequence"/>
</dbReference>
<dbReference type="PANTHER" id="PTHR30204">
    <property type="entry name" value="REDOX-CYCLING DRUG-SENSING TRANSCRIPTIONAL ACTIVATOR SOXR"/>
    <property type="match status" value="1"/>
</dbReference>
<comment type="caution">
    <text evidence="6">The sequence shown here is derived from an EMBL/GenBank/DDBJ whole genome shotgun (WGS) entry which is preliminary data.</text>
</comment>
<protein>
    <submittedName>
        <fullName evidence="6">MerR family transcriptional regulator</fullName>
    </submittedName>
</protein>
<keyword evidence="3" id="KW-0238">DNA-binding</keyword>
<dbReference type="EMBL" id="DWWM01000029">
    <property type="protein sequence ID" value="HJC36435.1"/>
    <property type="molecule type" value="Genomic_DNA"/>
</dbReference>
<feature type="domain" description="HTH merR-type" evidence="5">
    <location>
        <begin position="1"/>
        <end position="70"/>
    </location>
</feature>
<dbReference type="InterPro" id="IPR000551">
    <property type="entry name" value="MerR-type_HTH_dom"/>
</dbReference>
<reference evidence="6" key="2">
    <citation type="submission" date="2021-04" db="EMBL/GenBank/DDBJ databases">
        <authorList>
            <person name="Gilroy R."/>
        </authorList>
    </citation>
    <scope>NUCLEOTIDE SEQUENCE</scope>
    <source>
        <strain evidence="6">CHK187-11901</strain>
    </source>
</reference>
<dbReference type="SUPFAM" id="SSF46955">
    <property type="entry name" value="Putative DNA-binding domain"/>
    <property type="match status" value="1"/>
</dbReference>
<dbReference type="InterPro" id="IPR009061">
    <property type="entry name" value="DNA-bd_dom_put_sf"/>
</dbReference>
<evidence type="ECO:0000259" key="5">
    <source>
        <dbReference type="PROSITE" id="PS50937"/>
    </source>
</evidence>
<reference evidence="6" key="1">
    <citation type="journal article" date="2021" name="PeerJ">
        <title>Extensive microbial diversity within the chicken gut microbiome revealed by metagenomics and culture.</title>
        <authorList>
            <person name="Gilroy R."/>
            <person name="Ravi A."/>
            <person name="Getino M."/>
            <person name="Pursley I."/>
            <person name="Horton D.L."/>
            <person name="Alikhan N.F."/>
            <person name="Baker D."/>
            <person name="Gharbi K."/>
            <person name="Hall N."/>
            <person name="Watson M."/>
            <person name="Adriaenssens E.M."/>
            <person name="Foster-Nyarko E."/>
            <person name="Jarju S."/>
            <person name="Secka A."/>
            <person name="Antonio M."/>
            <person name="Oren A."/>
            <person name="Chaudhuri R.R."/>
            <person name="La Ragione R."/>
            <person name="Hildebrand F."/>
            <person name="Pallen M.J."/>
        </authorList>
    </citation>
    <scope>NUCLEOTIDE SEQUENCE</scope>
    <source>
        <strain evidence="6">CHK187-11901</strain>
    </source>
</reference>
<name>A0A9D2SWH6_9FIRM</name>
<evidence type="ECO:0000313" key="6">
    <source>
        <dbReference type="EMBL" id="HJC36435.1"/>
    </source>
</evidence>
<dbReference type="GO" id="GO:0003677">
    <property type="term" value="F:DNA binding"/>
    <property type="evidence" value="ECO:0007669"/>
    <property type="project" value="UniProtKB-KW"/>
</dbReference>
<keyword evidence="1" id="KW-0678">Repressor</keyword>
<dbReference type="Pfam" id="PF13411">
    <property type="entry name" value="MerR_1"/>
    <property type="match status" value="1"/>
</dbReference>
<dbReference type="InterPro" id="IPR047057">
    <property type="entry name" value="MerR_fam"/>
</dbReference>
<proteinExistence type="predicted"/>
<dbReference type="PANTHER" id="PTHR30204:SF69">
    <property type="entry name" value="MERR-FAMILY TRANSCRIPTIONAL REGULATOR"/>
    <property type="match status" value="1"/>
</dbReference>
<dbReference type="GO" id="GO:0003700">
    <property type="term" value="F:DNA-binding transcription factor activity"/>
    <property type="evidence" value="ECO:0007669"/>
    <property type="project" value="InterPro"/>
</dbReference>
<gene>
    <name evidence="6" type="ORF">H9702_04810</name>
</gene>
<dbReference type="SMART" id="SM00422">
    <property type="entry name" value="HTH_MERR"/>
    <property type="match status" value="1"/>
</dbReference>
<evidence type="ECO:0000256" key="1">
    <source>
        <dbReference type="ARBA" id="ARBA00022491"/>
    </source>
</evidence>
<keyword evidence="4" id="KW-0804">Transcription</keyword>
<evidence type="ECO:0000256" key="2">
    <source>
        <dbReference type="ARBA" id="ARBA00023015"/>
    </source>
</evidence>
<sequence>MYTMMQVCRETDMTYQTLKYYCNEGLIPNVKRDKNNRRVFDEHDVKWIKDLVCLKKCGMSIQEMKEYLQLCLQGEATIPRRQELLAKKQEELRASIRELEDSIAYIDFKQDFYRDVRAGKIPYVSNLIPTAEDER</sequence>
<keyword evidence="2" id="KW-0805">Transcription regulation</keyword>
<organism evidence="6 7">
    <name type="scientific">Candidatus Merdibacter merdavium</name>
    <dbReference type="NCBI Taxonomy" id="2838692"/>
    <lineage>
        <taxon>Bacteria</taxon>
        <taxon>Bacillati</taxon>
        <taxon>Bacillota</taxon>
        <taxon>Erysipelotrichia</taxon>
        <taxon>Erysipelotrichales</taxon>
        <taxon>Erysipelotrichaceae</taxon>
        <taxon>Merdibacter</taxon>
    </lineage>
</organism>
<dbReference type="PROSITE" id="PS50937">
    <property type="entry name" value="HTH_MERR_2"/>
    <property type="match status" value="1"/>
</dbReference>
<dbReference type="Gene3D" id="1.10.1660.10">
    <property type="match status" value="1"/>
</dbReference>